<comment type="caution">
    <text evidence="2">The sequence shown here is derived from an EMBL/GenBank/DDBJ whole genome shotgun (WGS) entry which is preliminary data.</text>
</comment>
<reference evidence="2 3" key="1">
    <citation type="submission" date="2023-07" db="EMBL/GenBank/DDBJ databases">
        <title>Sorghum-associated microbial communities from plants grown in Nebraska, USA.</title>
        <authorList>
            <person name="Schachtman D."/>
        </authorList>
    </citation>
    <scope>NUCLEOTIDE SEQUENCE [LARGE SCALE GENOMIC DNA]</scope>
    <source>
        <strain evidence="2 3">BE107</strain>
    </source>
</reference>
<dbReference type="SUPFAM" id="SSF159888">
    <property type="entry name" value="YdhG-like"/>
    <property type="match status" value="1"/>
</dbReference>
<evidence type="ECO:0000313" key="3">
    <source>
        <dbReference type="Proteomes" id="UP001254759"/>
    </source>
</evidence>
<dbReference type="Gene3D" id="3.90.1150.200">
    <property type="match status" value="1"/>
</dbReference>
<organism evidence="2 3">
    <name type="scientific">Pseudoxanthomonas sacheonensis</name>
    <dbReference type="NCBI Taxonomy" id="443615"/>
    <lineage>
        <taxon>Bacteria</taxon>
        <taxon>Pseudomonadati</taxon>
        <taxon>Pseudomonadota</taxon>
        <taxon>Gammaproteobacteria</taxon>
        <taxon>Lysobacterales</taxon>
        <taxon>Lysobacteraceae</taxon>
        <taxon>Pseudoxanthomonas</taxon>
    </lineage>
</organism>
<evidence type="ECO:0000313" key="2">
    <source>
        <dbReference type="EMBL" id="MDR6841422.1"/>
    </source>
</evidence>
<protein>
    <submittedName>
        <fullName evidence="2">Uncharacterized protein YdhG (YjbR/CyaY superfamily)</fullName>
    </submittedName>
</protein>
<evidence type="ECO:0000259" key="1">
    <source>
        <dbReference type="Pfam" id="PF08818"/>
    </source>
</evidence>
<name>A0ABU1RS57_9GAMM</name>
<dbReference type="EMBL" id="JAVDTT010000002">
    <property type="protein sequence ID" value="MDR6841422.1"/>
    <property type="molecule type" value="Genomic_DNA"/>
</dbReference>
<sequence length="149" mass="16432">MVGSAATTVEAYLAELPPERREVIATVRALVNANLPDGYVEGMNWGMVSWEIPLSRYPVTYNKQPLIYAALAAQKNHYALYLMCAYADSQNERDLRAAYAAAGLKLDLGKSCLRFRRLDALLQSAVAAAIASTPPEVHIARYEASRVRD</sequence>
<accession>A0ABU1RS57</accession>
<dbReference type="InterPro" id="IPR014922">
    <property type="entry name" value="YdhG-like"/>
</dbReference>
<proteinExistence type="predicted"/>
<dbReference type="Proteomes" id="UP001254759">
    <property type="component" value="Unassembled WGS sequence"/>
</dbReference>
<keyword evidence="3" id="KW-1185">Reference proteome</keyword>
<dbReference type="RefSeq" id="WP_310092176.1">
    <property type="nucleotide sequence ID" value="NZ_JAVDTT010000002.1"/>
</dbReference>
<dbReference type="Pfam" id="PF08818">
    <property type="entry name" value="DUF1801"/>
    <property type="match status" value="1"/>
</dbReference>
<gene>
    <name evidence="2" type="ORF">J2W94_001707</name>
</gene>
<feature type="domain" description="YdhG-like" evidence="1">
    <location>
        <begin position="20"/>
        <end position="130"/>
    </location>
</feature>